<proteinExistence type="inferred from homology"/>
<dbReference type="Gene3D" id="3.30.450.90">
    <property type="match status" value="1"/>
</dbReference>
<dbReference type="GO" id="GO:0016887">
    <property type="term" value="F:ATP hydrolysis activity"/>
    <property type="evidence" value="ECO:0007669"/>
    <property type="project" value="InterPro"/>
</dbReference>
<evidence type="ECO:0000313" key="4">
    <source>
        <dbReference type="Proteomes" id="UP000076482"/>
    </source>
</evidence>
<dbReference type="InterPro" id="IPR050921">
    <property type="entry name" value="T4SS_GSP_E_ATPase"/>
</dbReference>
<name>A0A161R626_BACCE</name>
<evidence type="ECO:0000259" key="2">
    <source>
        <dbReference type="PROSITE" id="PS00662"/>
    </source>
</evidence>
<protein>
    <submittedName>
        <fullName evidence="3">Twitching motility protein PilT</fullName>
    </submittedName>
</protein>
<dbReference type="CDD" id="cd01131">
    <property type="entry name" value="PilT"/>
    <property type="match status" value="1"/>
</dbReference>
<dbReference type="InterPro" id="IPR001482">
    <property type="entry name" value="T2SS/T4SS_dom"/>
</dbReference>
<dbReference type="EMBL" id="LJKE01000020">
    <property type="protein sequence ID" value="KZD71234.1"/>
    <property type="molecule type" value="Genomic_DNA"/>
</dbReference>
<dbReference type="AlphaFoldDB" id="A0A161R626"/>
<accession>A0A161R626</accession>
<dbReference type="NCBIfam" id="TIGR01420">
    <property type="entry name" value="pilT_fam"/>
    <property type="match status" value="1"/>
</dbReference>
<dbReference type="Pfam" id="PF00437">
    <property type="entry name" value="T2SSE"/>
    <property type="match status" value="1"/>
</dbReference>
<comment type="caution">
    <text evidence="3">The sequence shown here is derived from an EMBL/GenBank/DDBJ whole genome shotgun (WGS) entry which is preliminary data.</text>
</comment>
<dbReference type="Gene3D" id="3.40.50.300">
    <property type="entry name" value="P-loop containing nucleotide triphosphate hydrolases"/>
    <property type="match status" value="1"/>
</dbReference>
<dbReference type="PANTHER" id="PTHR30486:SF6">
    <property type="entry name" value="TYPE IV PILUS RETRACTATION ATPASE PILT"/>
    <property type="match status" value="1"/>
</dbReference>
<sequence>MNEFKEMLNNILTQMAEKDATDLHIVSNEYVYFRIDGDIIATNLKLSSDQIYSLCLNALDPLQQNEYLQKASIDFGYSVNGLRFRGNMCKIGGNHSCVFRKLNERIFSMDELQLPEILKSVLNARAGLILVTGATGSGKSTSLAAMINEINETKKFHITTAENPVEYIHPSKQSLVTQREVGKDTPTFFDCLHDALRRDPDVIVVGEMRDPQTVSTAIGGAGTGHLVLGTLHTNNAPETINRILDLYEGAARDLVRSQLSSYLLAVVSQQLVKKKDGGRVAVFELLIPNKEMRQLIREGRTELLYDCMEKAKDEGNIIMSDMFEEYQKRGIIA</sequence>
<gene>
    <name evidence="3" type="ORF">B4088_0964</name>
</gene>
<comment type="similarity">
    <text evidence="1">Belongs to the GSP E family.</text>
</comment>
<dbReference type="PATRIC" id="fig|1396.535.peg.1034"/>
<dbReference type="SUPFAM" id="SSF52540">
    <property type="entry name" value="P-loop containing nucleoside triphosphate hydrolases"/>
    <property type="match status" value="1"/>
</dbReference>
<dbReference type="InterPro" id="IPR027417">
    <property type="entry name" value="P-loop_NTPase"/>
</dbReference>
<dbReference type="PANTHER" id="PTHR30486">
    <property type="entry name" value="TWITCHING MOTILITY PROTEIN PILT"/>
    <property type="match status" value="1"/>
</dbReference>
<evidence type="ECO:0000256" key="1">
    <source>
        <dbReference type="ARBA" id="ARBA00006611"/>
    </source>
</evidence>
<evidence type="ECO:0000313" key="3">
    <source>
        <dbReference type="EMBL" id="KZD71234.1"/>
    </source>
</evidence>
<organism evidence="3 4">
    <name type="scientific">Bacillus cereus</name>
    <dbReference type="NCBI Taxonomy" id="1396"/>
    <lineage>
        <taxon>Bacteria</taxon>
        <taxon>Bacillati</taxon>
        <taxon>Bacillota</taxon>
        <taxon>Bacilli</taxon>
        <taxon>Bacillales</taxon>
        <taxon>Bacillaceae</taxon>
        <taxon>Bacillus</taxon>
        <taxon>Bacillus cereus group</taxon>
    </lineage>
</organism>
<dbReference type="Proteomes" id="UP000076482">
    <property type="component" value="Unassembled WGS sequence"/>
</dbReference>
<dbReference type="GO" id="GO:0005524">
    <property type="term" value="F:ATP binding"/>
    <property type="evidence" value="ECO:0007669"/>
    <property type="project" value="InterPro"/>
</dbReference>
<reference evidence="3 4" key="1">
    <citation type="submission" date="2015-09" db="EMBL/GenBank/DDBJ databases">
        <title>Bacillus cereus food isolates.</title>
        <authorList>
            <person name="Boekhorst J."/>
        </authorList>
    </citation>
    <scope>NUCLEOTIDE SEQUENCE [LARGE SCALE GENOMIC DNA]</scope>
    <source>
        <strain evidence="3 4">B4088</strain>
    </source>
</reference>
<dbReference type="InterPro" id="IPR006321">
    <property type="entry name" value="PilT/PilU"/>
</dbReference>
<dbReference type="PROSITE" id="PS00662">
    <property type="entry name" value="T2SP_E"/>
    <property type="match status" value="1"/>
</dbReference>
<feature type="domain" description="Bacterial type II secretion system protein E" evidence="2">
    <location>
        <begin position="196"/>
        <end position="210"/>
    </location>
</feature>